<comment type="caution">
    <text evidence="9">The sequence shown here is derived from an EMBL/GenBank/DDBJ whole genome shotgun (WGS) entry which is preliminary data.</text>
</comment>
<evidence type="ECO:0000256" key="2">
    <source>
        <dbReference type="ARBA" id="ARBA00009009"/>
    </source>
</evidence>
<organism evidence="9 10">
    <name type="scientific">Sphingopyxis macrogoltabida</name>
    <name type="common">Sphingomonas macrogoltabidus</name>
    <dbReference type="NCBI Taxonomy" id="33050"/>
    <lineage>
        <taxon>Bacteria</taxon>
        <taxon>Pseudomonadati</taxon>
        <taxon>Pseudomonadota</taxon>
        <taxon>Alphaproteobacteria</taxon>
        <taxon>Sphingomonadales</taxon>
        <taxon>Sphingomonadaceae</taxon>
        <taxon>Sphingopyxis</taxon>
    </lineage>
</organism>
<protein>
    <recommendedName>
        <fullName evidence="3 6">Beta-lactamase</fullName>
        <ecNumber evidence="3 6">3.5.2.6</ecNumber>
    </recommendedName>
</protein>
<dbReference type="PROSITE" id="PS51257">
    <property type="entry name" value="PROKAR_LIPOPROTEIN"/>
    <property type="match status" value="1"/>
</dbReference>
<gene>
    <name evidence="9" type="ORF">DI569_13055</name>
</gene>
<dbReference type="InterPro" id="IPR012338">
    <property type="entry name" value="Beta-lactam/transpept-like"/>
</dbReference>
<evidence type="ECO:0000259" key="8">
    <source>
        <dbReference type="Pfam" id="PF13354"/>
    </source>
</evidence>
<evidence type="ECO:0000256" key="7">
    <source>
        <dbReference type="SAM" id="SignalP"/>
    </source>
</evidence>
<comment type="similarity">
    <text evidence="2 6">Belongs to the class-A beta-lactamase family.</text>
</comment>
<dbReference type="PANTHER" id="PTHR35333:SF3">
    <property type="entry name" value="BETA-LACTAMASE-TYPE TRANSPEPTIDASE FOLD CONTAINING PROTEIN"/>
    <property type="match status" value="1"/>
</dbReference>
<evidence type="ECO:0000256" key="3">
    <source>
        <dbReference type="ARBA" id="ARBA00012865"/>
    </source>
</evidence>
<feature type="signal peptide" evidence="7">
    <location>
        <begin position="1"/>
        <end position="17"/>
    </location>
</feature>
<dbReference type="PROSITE" id="PS00146">
    <property type="entry name" value="BETA_LACTAMASE_A"/>
    <property type="match status" value="1"/>
</dbReference>
<dbReference type="GO" id="GO:0046677">
    <property type="term" value="P:response to antibiotic"/>
    <property type="evidence" value="ECO:0007669"/>
    <property type="project" value="UniProtKB-UniRule"/>
</dbReference>
<keyword evidence="4 6" id="KW-0378">Hydrolase</keyword>
<sequence>MRIICALSVLLALASCAISPDTTPRAAANPVLSAKIAAIETRSGGRLGVAVTDADGTLRFGHRADERFAMCSTFKLLLAGRVLSAATSGVPLRSPLDFTRTDLLPHSPGAEKLLDADGKGQYRIGFAARDAVVLSDNLAANLLLDRFGGPAGFTAFVRGMGDEVTRLDRMEPDLNENAPGDPRDTTSPAAIARSGAQLVFGDRLHQSHRATLRDWLVESRTGLARIRGGLPQDWVAGDKTGTCGTAYNDVAFVEQPGGGRHMIAIYLDRPAVSGDAANAAIAGAARAIAEDLLN</sequence>
<dbReference type="GO" id="GO:0008800">
    <property type="term" value="F:beta-lactamase activity"/>
    <property type="evidence" value="ECO:0007669"/>
    <property type="project" value="UniProtKB-UniRule"/>
</dbReference>
<dbReference type="Pfam" id="PF13354">
    <property type="entry name" value="Beta-lactamase2"/>
    <property type="match status" value="1"/>
</dbReference>
<dbReference type="PRINTS" id="PR00118">
    <property type="entry name" value="BLACTAMASEA"/>
</dbReference>
<evidence type="ECO:0000256" key="4">
    <source>
        <dbReference type="ARBA" id="ARBA00022801"/>
    </source>
</evidence>
<feature type="domain" description="Beta-lactamase class A catalytic" evidence="8">
    <location>
        <begin position="48"/>
        <end position="266"/>
    </location>
</feature>
<evidence type="ECO:0000256" key="1">
    <source>
        <dbReference type="ARBA" id="ARBA00001526"/>
    </source>
</evidence>
<evidence type="ECO:0000313" key="10">
    <source>
        <dbReference type="Proteomes" id="UP000248597"/>
    </source>
</evidence>
<dbReference type="GO" id="GO:0030655">
    <property type="term" value="P:beta-lactam antibiotic catabolic process"/>
    <property type="evidence" value="ECO:0007669"/>
    <property type="project" value="InterPro"/>
</dbReference>
<keyword evidence="5 6" id="KW-0046">Antibiotic resistance</keyword>
<accession>A0A2W5KVQ9</accession>
<dbReference type="EMBL" id="QFPJ01000036">
    <property type="protein sequence ID" value="PZQ21092.1"/>
    <property type="molecule type" value="Genomic_DNA"/>
</dbReference>
<reference evidence="9 10" key="1">
    <citation type="submission" date="2017-08" db="EMBL/GenBank/DDBJ databases">
        <title>Infants hospitalized years apart are colonized by the same room-sourced microbial strains.</title>
        <authorList>
            <person name="Brooks B."/>
            <person name="Olm M.R."/>
            <person name="Firek B.A."/>
            <person name="Baker R."/>
            <person name="Thomas B.C."/>
            <person name="Morowitz M.J."/>
            <person name="Banfield J.F."/>
        </authorList>
    </citation>
    <scope>NUCLEOTIDE SEQUENCE [LARGE SCALE GENOMIC DNA]</scope>
    <source>
        <strain evidence="9">S2_005_003_R2_47</strain>
    </source>
</reference>
<dbReference type="Proteomes" id="UP000248597">
    <property type="component" value="Unassembled WGS sequence"/>
</dbReference>
<name>A0A2W5KVQ9_SPHMC</name>
<evidence type="ECO:0000256" key="5">
    <source>
        <dbReference type="ARBA" id="ARBA00023251"/>
    </source>
</evidence>
<dbReference type="SUPFAM" id="SSF56601">
    <property type="entry name" value="beta-lactamase/transpeptidase-like"/>
    <property type="match status" value="1"/>
</dbReference>
<proteinExistence type="inferred from homology"/>
<feature type="chain" id="PRO_5016170694" description="Beta-lactamase" evidence="7">
    <location>
        <begin position="18"/>
        <end position="294"/>
    </location>
</feature>
<comment type="catalytic activity">
    <reaction evidence="1 6">
        <text>a beta-lactam + H2O = a substituted beta-amino acid</text>
        <dbReference type="Rhea" id="RHEA:20401"/>
        <dbReference type="ChEBI" id="CHEBI:15377"/>
        <dbReference type="ChEBI" id="CHEBI:35627"/>
        <dbReference type="ChEBI" id="CHEBI:140347"/>
        <dbReference type="EC" id="3.5.2.6"/>
    </reaction>
</comment>
<keyword evidence="7" id="KW-0732">Signal</keyword>
<dbReference type="InterPro" id="IPR023650">
    <property type="entry name" value="Beta-lactam_class-A_AS"/>
</dbReference>
<dbReference type="InterPro" id="IPR000871">
    <property type="entry name" value="Beta-lactam_class-A"/>
</dbReference>
<dbReference type="Gene3D" id="3.40.710.10">
    <property type="entry name" value="DD-peptidase/beta-lactamase superfamily"/>
    <property type="match status" value="1"/>
</dbReference>
<dbReference type="PANTHER" id="PTHR35333">
    <property type="entry name" value="BETA-LACTAMASE"/>
    <property type="match status" value="1"/>
</dbReference>
<evidence type="ECO:0000256" key="6">
    <source>
        <dbReference type="RuleBase" id="RU361140"/>
    </source>
</evidence>
<dbReference type="AlphaFoldDB" id="A0A2W5KVQ9"/>
<dbReference type="InterPro" id="IPR045155">
    <property type="entry name" value="Beta-lactam_cat"/>
</dbReference>
<dbReference type="NCBIfam" id="NF033103">
    <property type="entry name" value="bla_class_A"/>
    <property type="match status" value="1"/>
</dbReference>
<evidence type="ECO:0000313" key="9">
    <source>
        <dbReference type="EMBL" id="PZQ21092.1"/>
    </source>
</evidence>
<dbReference type="EC" id="3.5.2.6" evidence="3 6"/>